<comment type="subcellular location">
    <subcellularLocation>
        <location evidence="1">Cell inner membrane</location>
    </subcellularLocation>
</comment>
<dbReference type="GO" id="GO:1901137">
    <property type="term" value="P:carbohydrate derivative biosynthetic process"/>
    <property type="evidence" value="ECO:0007669"/>
    <property type="project" value="UniProtKB-ARBA"/>
</dbReference>
<organism evidence="7">
    <name type="scientific">hydrothermal vent metagenome</name>
    <dbReference type="NCBI Taxonomy" id="652676"/>
    <lineage>
        <taxon>unclassified sequences</taxon>
        <taxon>metagenomes</taxon>
        <taxon>ecological metagenomes</taxon>
    </lineage>
</organism>
<evidence type="ECO:0008006" key="8">
    <source>
        <dbReference type="Google" id="ProtNLM"/>
    </source>
</evidence>
<dbReference type="PANTHER" id="PTHR30606:SF10">
    <property type="entry name" value="PHOSPHATIDYLINOSITOL MANNOSIDE ACYLTRANSFERASE"/>
    <property type="match status" value="1"/>
</dbReference>
<evidence type="ECO:0000256" key="2">
    <source>
        <dbReference type="ARBA" id="ARBA00022475"/>
    </source>
</evidence>
<reference evidence="7" key="1">
    <citation type="submission" date="2018-06" db="EMBL/GenBank/DDBJ databases">
        <authorList>
            <person name="Zhirakovskaya E."/>
        </authorList>
    </citation>
    <scope>NUCLEOTIDE SEQUENCE</scope>
</reference>
<dbReference type="PANTHER" id="PTHR30606">
    <property type="entry name" value="LIPID A BIOSYNTHESIS LAUROYL ACYLTRANSFERASE"/>
    <property type="match status" value="1"/>
</dbReference>
<dbReference type="CDD" id="cd07984">
    <property type="entry name" value="LPLAT_LABLAT-like"/>
    <property type="match status" value="1"/>
</dbReference>
<keyword evidence="4" id="KW-0808">Transferase</keyword>
<dbReference type="Pfam" id="PF03279">
    <property type="entry name" value="Lip_A_acyltrans"/>
    <property type="match status" value="1"/>
</dbReference>
<dbReference type="AlphaFoldDB" id="A0A3B0YM17"/>
<dbReference type="InterPro" id="IPR004960">
    <property type="entry name" value="LipA_acyltrans"/>
</dbReference>
<dbReference type="GO" id="GO:0016746">
    <property type="term" value="F:acyltransferase activity"/>
    <property type="evidence" value="ECO:0007669"/>
    <property type="project" value="UniProtKB-KW"/>
</dbReference>
<evidence type="ECO:0000256" key="5">
    <source>
        <dbReference type="ARBA" id="ARBA00023136"/>
    </source>
</evidence>
<keyword evidence="3" id="KW-0997">Cell inner membrane</keyword>
<protein>
    <recommendedName>
        <fullName evidence="8">Lipid A biosynthesis lauroyl acyltransferase</fullName>
    </recommendedName>
</protein>
<dbReference type="EMBL" id="UOFM01000183">
    <property type="protein sequence ID" value="VAW76597.1"/>
    <property type="molecule type" value="Genomic_DNA"/>
</dbReference>
<evidence type="ECO:0000256" key="4">
    <source>
        <dbReference type="ARBA" id="ARBA00022679"/>
    </source>
</evidence>
<keyword evidence="5" id="KW-0472">Membrane</keyword>
<keyword evidence="2" id="KW-1003">Cell membrane</keyword>
<dbReference type="GO" id="GO:0008610">
    <property type="term" value="P:lipid biosynthetic process"/>
    <property type="evidence" value="ECO:0007669"/>
    <property type="project" value="UniProtKB-ARBA"/>
</dbReference>
<name>A0A3B0YM17_9ZZZZ</name>
<sequence>MARLLWKGNERFPWLTRFGQWSEAALMRLFWGFMLLLPAKKASAFGARLFGWLGPRSGKQRHVVANLRMACSDLDETEIRSLARGVWRNIGSVVAEYPHLETLVGKHGEPQFDVVCKNEDAAFQRHERPCIFVAAHLGNLYFSAAAIQQLGFPVDLVYSPLSNPSMDTCIQGYLSSALDCAFISKQNALRPMLKALKQGRSVGLHVDVRVDGGELFPLLGEDATTTTAPAFLSVKTGIDIVPLRTERLPGARFRVTLFPALERPPKDYSDEQAVRFLTEQMNVVIGGCIREHPDQWMCTKRRWPKPRMREKGAYDG</sequence>
<evidence type="ECO:0000256" key="3">
    <source>
        <dbReference type="ARBA" id="ARBA00022519"/>
    </source>
</evidence>
<keyword evidence="6" id="KW-0012">Acyltransferase</keyword>
<gene>
    <name evidence="7" type="ORF">MNBD_GAMMA14-2418</name>
</gene>
<accession>A0A3B0YM17</accession>
<dbReference type="GO" id="GO:0005886">
    <property type="term" value="C:plasma membrane"/>
    <property type="evidence" value="ECO:0007669"/>
    <property type="project" value="UniProtKB-SubCell"/>
</dbReference>
<evidence type="ECO:0000313" key="7">
    <source>
        <dbReference type="EMBL" id="VAW76597.1"/>
    </source>
</evidence>
<proteinExistence type="predicted"/>
<evidence type="ECO:0000256" key="6">
    <source>
        <dbReference type="ARBA" id="ARBA00023315"/>
    </source>
</evidence>
<evidence type="ECO:0000256" key="1">
    <source>
        <dbReference type="ARBA" id="ARBA00004533"/>
    </source>
</evidence>